<evidence type="ECO:0000256" key="7">
    <source>
        <dbReference type="ARBA" id="ARBA00023136"/>
    </source>
</evidence>
<evidence type="ECO:0000256" key="4">
    <source>
        <dbReference type="ARBA" id="ARBA00022679"/>
    </source>
</evidence>
<gene>
    <name evidence="9" type="ORF">OM076_20635</name>
</gene>
<dbReference type="InterPro" id="IPR050297">
    <property type="entry name" value="LipidA_mod_glycosyltrf_83"/>
</dbReference>
<evidence type="ECO:0000256" key="3">
    <source>
        <dbReference type="ARBA" id="ARBA00022676"/>
    </source>
</evidence>
<dbReference type="EMBL" id="JAPDOD010000020">
    <property type="protein sequence ID" value="MDA0162691.1"/>
    <property type="molecule type" value="Genomic_DNA"/>
</dbReference>
<dbReference type="AlphaFoldDB" id="A0A9X3S428"/>
<name>A0A9X3S428_9ACTN</name>
<evidence type="ECO:0000256" key="2">
    <source>
        <dbReference type="ARBA" id="ARBA00022475"/>
    </source>
</evidence>
<feature type="transmembrane region" description="Helical" evidence="8">
    <location>
        <begin position="200"/>
        <end position="219"/>
    </location>
</feature>
<accession>A0A9X3S428</accession>
<evidence type="ECO:0008006" key="11">
    <source>
        <dbReference type="Google" id="ProtNLM"/>
    </source>
</evidence>
<keyword evidence="6 8" id="KW-1133">Transmembrane helix</keyword>
<sequence length="428" mass="44796">MPRNWIWVLVAVTLVGGVLRARVALEPNGRQSADEHSYVNVALGLADRGRYGRQSLHWPPGAPVAFAVAAKLSGRVQRGPVPDIPAAYWVQWLAGTALIPLAFALAVATCRAATPLPRGALWAGLVAAVAVATYPPLIDATGDLLSEPLGALWLTAALLALACRRPALGGALLAAAVLTRANLLVLIPVLTVVLGRRGGLRFAVAAIVPVAAWSLHVGAPVTTGGGSSLFVGTYLPGHGTLPGAKRALKAETIRFAPELRGRHARDLPGERVMDAVAARRPASDRDTALRDAALANLATYPREHPGRFAAMVAGKLPRLWLGPARGEGRTPAVLRLWHALLVLAAFAGILAGRNRTMLAVLVALTLFHLLAGAMPRYALPLLPALIATGCAGWAQRRLDAGGAHRLAPLERAADREVTPRPVGAPIQA</sequence>
<dbReference type="GO" id="GO:0005886">
    <property type="term" value="C:plasma membrane"/>
    <property type="evidence" value="ECO:0007669"/>
    <property type="project" value="UniProtKB-SubCell"/>
</dbReference>
<dbReference type="GO" id="GO:0016763">
    <property type="term" value="F:pentosyltransferase activity"/>
    <property type="evidence" value="ECO:0007669"/>
    <property type="project" value="TreeGrafter"/>
</dbReference>
<organism evidence="9 10">
    <name type="scientific">Solirubrobacter ginsenosidimutans</name>
    <dbReference type="NCBI Taxonomy" id="490573"/>
    <lineage>
        <taxon>Bacteria</taxon>
        <taxon>Bacillati</taxon>
        <taxon>Actinomycetota</taxon>
        <taxon>Thermoleophilia</taxon>
        <taxon>Solirubrobacterales</taxon>
        <taxon>Solirubrobacteraceae</taxon>
        <taxon>Solirubrobacter</taxon>
    </lineage>
</organism>
<feature type="transmembrane region" description="Helical" evidence="8">
    <location>
        <begin position="120"/>
        <end position="138"/>
    </location>
</feature>
<evidence type="ECO:0000256" key="1">
    <source>
        <dbReference type="ARBA" id="ARBA00004651"/>
    </source>
</evidence>
<comment type="caution">
    <text evidence="9">The sequence shown here is derived from an EMBL/GenBank/DDBJ whole genome shotgun (WGS) entry which is preliminary data.</text>
</comment>
<dbReference type="RefSeq" id="WP_270041928.1">
    <property type="nucleotide sequence ID" value="NZ_JAPDOD010000020.1"/>
</dbReference>
<dbReference type="GO" id="GO:0009103">
    <property type="term" value="P:lipopolysaccharide biosynthetic process"/>
    <property type="evidence" value="ECO:0007669"/>
    <property type="project" value="UniProtKB-ARBA"/>
</dbReference>
<keyword evidence="5 8" id="KW-0812">Transmembrane</keyword>
<feature type="transmembrane region" description="Helical" evidence="8">
    <location>
        <begin position="332"/>
        <end position="351"/>
    </location>
</feature>
<evidence type="ECO:0000313" key="9">
    <source>
        <dbReference type="EMBL" id="MDA0162691.1"/>
    </source>
</evidence>
<evidence type="ECO:0000256" key="6">
    <source>
        <dbReference type="ARBA" id="ARBA00022989"/>
    </source>
</evidence>
<keyword evidence="10" id="KW-1185">Reference proteome</keyword>
<evidence type="ECO:0000313" key="10">
    <source>
        <dbReference type="Proteomes" id="UP001149140"/>
    </source>
</evidence>
<dbReference type="Proteomes" id="UP001149140">
    <property type="component" value="Unassembled WGS sequence"/>
</dbReference>
<proteinExistence type="predicted"/>
<protein>
    <recommendedName>
        <fullName evidence="11">Glycosyltransferase RgtA/B/C/D-like domain-containing protein</fullName>
    </recommendedName>
</protein>
<evidence type="ECO:0000256" key="8">
    <source>
        <dbReference type="SAM" id="Phobius"/>
    </source>
</evidence>
<dbReference type="PANTHER" id="PTHR33908:SF11">
    <property type="entry name" value="MEMBRANE PROTEIN"/>
    <property type="match status" value="1"/>
</dbReference>
<feature type="transmembrane region" description="Helical" evidence="8">
    <location>
        <begin position="170"/>
        <end position="194"/>
    </location>
</feature>
<dbReference type="PANTHER" id="PTHR33908">
    <property type="entry name" value="MANNOSYLTRANSFERASE YKCB-RELATED"/>
    <property type="match status" value="1"/>
</dbReference>
<feature type="transmembrane region" description="Helical" evidence="8">
    <location>
        <begin position="89"/>
        <end position="108"/>
    </location>
</feature>
<comment type="subcellular location">
    <subcellularLocation>
        <location evidence="1">Cell membrane</location>
        <topology evidence="1">Multi-pass membrane protein</topology>
    </subcellularLocation>
</comment>
<evidence type="ECO:0000256" key="5">
    <source>
        <dbReference type="ARBA" id="ARBA00022692"/>
    </source>
</evidence>
<keyword evidence="7 8" id="KW-0472">Membrane</keyword>
<reference evidence="9" key="1">
    <citation type="submission" date="2022-10" db="EMBL/GenBank/DDBJ databases">
        <title>The WGS of Solirubrobacter ginsenosidimutans DSM 21036.</title>
        <authorList>
            <person name="Jiang Z."/>
        </authorList>
    </citation>
    <scope>NUCLEOTIDE SEQUENCE</scope>
    <source>
        <strain evidence="9">DSM 21036</strain>
    </source>
</reference>
<keyword evidence="2" id="KW-1003">Cell membrane</keyword>
<keyword evidence="4" id="KW-0808">Transferase</keyword>
<feature type="transmembrane region" description="Helical" evidence="8">
    <location>
        <begin position="357"/>
        <end position="374"/>
    </location>
</feature>
<keyword evidence="3" id="KW-0328">Glycosyltransferase</keyword>